<dbReference type="Gene3D" id="3.30.1390.10">
    <property type="match status" value="1"/>
</dbReference>
<keyword evidence="2" id="KW-1185">Reference proteome</keyword>
<organism evidence="1 2">
    <name type="scientific">Lipingzhangella halophila</name>
    <dbReference type="NCBI Taxonomy" id="1783352"/>
    <lineage>
        <taxon>Bacteria</taxon>
        <taxon>Bacillati</taxon>
        <taxon>Actinomycetota</taxon>
        <taxon>Actinomycetes</taxon>
        <taxon>Streptosporangiales</taxon>
        <taxon>Nocardiopsidaceae</taxon>
        <taxon>Lipingzhangella</taxon>
    </lineage>
</organism>
<dbReference type="Proteomes" id="UP000523007">
    <property type="component" value="Unassembled WGS sequence"/>
</dbReference>
<gene>
    <name evidence="1" type="ORF">F4561_003822</name>
</gene>
<accession>A0A7W7RJ95</accession>
<sequence length="90" mass="9924">MRELLNQGKQVMAVKALRKHTGLGLKEAKDVTDAVRAGHPVPIMPSTSMSLADRARELRRQDRIADAIQHVATETGMTETEAARFLDSLD</sequence>
<evidence type="ECO:0000313" key="2">
    <source>
        <dbReference type="Proteomes" id="UP000523007"/>
    </source>
</evidence>
<dbReference type="EMBL" id="JACHJT010000001">
    <property type="protein sequence ID" value="MBB4933002.1"/>
    <property type="molecule type" value="Genomic_DNA"/>
</dbReference>
<reference evidence="1 2" key="1">
    <citation type="submission" date="2020-08" db="EMBL/GenBank/DDBJ databases">
        <title>Sequencing the genomes of 1000 actinobacteria strains.</title>
        <authorList>
            <person name="Klenk H.-P."/>
        </authorList>
    </citation>
    <scope>NUCLEOTIDE SEQUENCE [LARGE SCALE GENOMIC DNA]</scope>
    <source>
        <strain evidence="1 2">DSM 102030</strain>
    </source>
</reference>
<comment type="caution">
    <text evidence="1">The sequence shown here is derived from an EMBL/GenBank/DDBJ whole genome shotgun (WGS) entry which is preliminary data.</text>
</comment>
<evidence type="ECO:0000313" key="1">
    <source>
        <dbReference type="EMBL" id="MBB4933002.1"/>
    </source>
</evidence>
<evidence type="ECO:0008006" key="3">
    <source>
        <dbReference type="Google" id="ProtNLM"/>
    </source>
</evidence>
<proteinExistence type="predicted"/>
<name>A0A7W7RJ95_9ACTN</name>
<dbReference type="InterPro" id="IPR014719">
    <property type="entry name" value="Ribosomal_bL12_C/ClpS-like"/>
</dbReference>
<dbReference type="AlphaFoldDB" id="A0A7W7RJ95"/>
<protein>
    <recommendedName>
        <fullName evidence="3">Ribosomal protein L7/L12 C-terminal domain-containing protein</fullName>
    </recommendedName>
</protein>
<dbReference type="RefSeq" id="WP_184580689.1">
    <property type="nucleotide sequence ID" value="NZ_JACHJT010000001.1"/>
</dbReference>